<dbReference type="AlphaFoldDB" id="A0AA38IW91"/>
<keyword evidence="3" id="KW-1185">Reference proteome</keyword>
<evidence type="ECO:0000256" key="1">
    <source>
        <dbReference type="SAM" id="MobiDB-lite"/>
    </source>
</evidence>
<gene>
    <name evidence="2" type="ORF">Zmor_000438</name>
</gene>
<protein>
    <recommendedName>
        <fullName evidence="4">Reverse transcriptase domain-containing protein</fullName>
    </recommendedName>
</protein>
<feature type="region of interest" description="Disordered" evidence="1">
    <location>
        <begin position="67"/>
        <end position="87"/>
    </location>
</feature>
<evidence type="ECO:0000313" key="2">
    <source>
        <dbReference type="EMBL" id="KAJ3664903.1"/>
    </source>
</evidence>
<comment type="caution">
    <text evidence="2">The sequence shown here is derived from an EMBL/GenBank/DDBJ whole genome shotgun (WGS) entry which is preliminary data.</text>
</comment>
<evidence type="ECO:0008006" key="4">
    <source>
        <dbReference type="Google" id="ProtNLM"/>
    </source>
</evidence>
<reference evidence="2" key="1">
    <citation type="journal article" date="2023" name="G3 (Bethesda)">
        <title>Whole genome assemblies of Zophobas morio and Tenebrio molitor.</title>
        <authorList>
            <person name="Kaur S."/>
            <person name="Stinson S.A."/>
            <person name="diCenzo G.C."/>
        </authorList>
    </citation>
    <scope>NUCLEOTIDE SEQUENCE</scope>
    <source>
        <strain evidence="2">QUZm001</strain>
    </source>
</reference>
<organism evidence="2 3">
    <name type="scientific">Zophobas morio</name>
    <dbReference type="NCBI Taxonomy" id="2755281"/>
    <lineage>
        <taxon>Eukaryota</taxon>
        <taxon>Metazoa</taxon>
        <taxon>Ecdysozoa</taxon>
        <taxon>Arthropoda</taxon>
        <taxon>Hexapoda</taxon>
        <taxon>Insecta</taxon>
        <taxon>Pterygota</taxon>
        <taxon>Neoptera</taxon>
        <taxon>Endopterygota</taxon>
        <taxon>Coleoptera</taxon>
        <taxon>Polyphaga</taxon>
        <taxon>Cucujiformia</taxon>
        <taxon>Tenebrionidae</taxon>
        <taxon>Zophobas</taxon>
    </lineage>
</organism>
<dbReference type="EMBL" id="JALNTZ010000001">
    <property type="protein sequence ID" value="KAJ3664903.1"/>
    <property type="molecule type" value="Genomic_DNA"/>
</dbReference>
<sequence length="134" mass="14960">MGRGIKSIACGDNVMEEARKLFPEHGSLEWTDLIVDGRVKKGEAPDPDRIPPEVCKIYARECERTSSQRVEGGTTGVDRETKKQGEKAKYKPICLLNGMGKLYEGMLIEKLRKDVQRPGDLAETQYGFRADGCI</sequence>
<dbReference type="Proteomes" id="UP001168821">
    <property type="component" value="Unassembled WGS sequence"/>
</dbReference>
<proteinExistence type="predicted"/>
<name>A0AA38IW91_9CUCU</name>
<feature type="compositionally biased region" description="Basic and acidic residues" evidence="1">
    <location>
        <begin position="77"/>
        <end position="87"/>
    </location>
</feature>
<evidence type="ECO:0000313" key="3">
    <source>
        <dbReference type="Proteomes" id="UP001168821"/>
    </source>
</evidence>
<accession>A0AA38IW91</accession>